<dbReference type="InterPro" id="IPR050226">
    <property type="entry name" value="NagZ_Beta-hexosaminidase"/>
</dbReference>
<accession>A0A542DCW6</accession>
<comment type="caution">
    <text evidence="5">The sequence shown here is derived from an EMBL/GenBank/DDBJ whole genome shotgun (WGS) entry which is preliminary data.</text>
</comment>
<proteinExistence type="inferred from homology"/>
<protein>
    <submittedName>
        <fullName evidence="5">Beta-N-acetylhexosaminidase</fullName>
    </submittedName>
</protein>
<dbReference type="InterPro" id="IPR001764">
    <property type="entry name" value="Glyco_hydro_3_N"/>
</dbReference>
<keyword evidence="2" id="KW-0378">Hydrolase</keyword>
<dbReference type="PRINTS" id="PR00133">
    <property type="entry name" value="GLHYDRLASE3"/>
</dbReference>
<dbReference type="GO" id="GO:0004553">
    <property type="term" value="F:hydrolase activity, hydrolyzing O-glycosyl compounds"/>
    <property type="evidence" value="ECO:0007669"/>
    <property type="project" value="InterPro"/>
</dbReference>
<organism evidence="5 6">
    <name type="scientific">Amycolatopsis cihanbeyliensis</name>
    <dbReference type="NCBI Taxonomy" id="1128664"/>
    <lineage>
        <taxon>Bacteria</taxon>
        <taxon>Bacillati</taxon>
        <taxon>Actinomycetota</taxon>
        <taxon>Actinomycetes</taxon>
        <taxon>Pseudonocardiales</taxon>
        <taxon>Pseudonocardiaceae</taxon>
        <taxon>Amycolatopsis</taxon>
    </lineage>
</organism>
<dbReference type="OrthoDB" id="9805821at2"/>
<feature type="domain" description="Glycoside hydrolase family 3 N-terminal" evidence="4">
    <location>
        <begin position="34"/>
        <end position="330"/>
    </location>
</feature>
<dbReference type="GO" id="GO:0005975">
    <property type="term" value="P:carbohydrate metabolic process"/>
    <property type="evidence" value="ECO:0007669"/>
    <property type="project" value="InterPro"/>
</dbReference>
<evidence type="ECO:0000313" key="6">
    <source>
        <dbReference type="Proteomes" id="UP000320876"/>
    </source>
</evidence>
<gene>
    <name evidence="5" type="ORF">FB471_0571</name>
</gene>
<dbReference type="RefSeq" id="WP_141995791.1">
    <property type="nucleotide sequence ID" value="NZ_VFML01000001.1"/>
</dbReference>
<evidence type="ECO:0000256" key="1">
    <source>
        <dbReference type="ARBA" id="ARBA00005336"/>
    </source>
</evidence>
<dbReference type="Pfam" id="PF00933">
    <property type="entry name" value="Glyco_hydro_3"/>
    <property type="match status" value="1"/>
</dbReference>
<evidence type="ECO:0000259" key="4">
    <source>
        <dbReference type="Pfam" id="PF00933"/>
    </source>
</evidence>
<sequence>MPVVESELRELAAGVLLAGFEGARAPDWVLAALDRGLGGVVLFARNVVDDQQVAELSTRLRDRRERVVVGIDEEGGDVTRLDAGTGSLFPGPLALGAVADPELTGSVAEGLGGRLAGCGVTLNLAPCADLTLTRDDPIIGVRSFGSDPAAAAAQVAAFVSGSQRYGVAACAKHFPGHGASTTDSHFALPVLRRTDSELRAAELIPFAAAVRAGVRAVMPGHLVVPEWGAEPATLNPKAITGVLRGELGFTGTVVTDALEMGAVAGELGRVDGLAAAAVRALVAGADALCIGGEIAAEAAVTQVTDAIVRAVRAGELTEDRLAEAAARVAELGTVPAPPVGGAIDPDIGRSAARGAIRVRGRAGLAGPPLVVDVQVAPSMAAGAVPWGLGPRLAELLPGTRTVCAASGELDAGELAARVQGGGVVVTTRDAHRYPEATRLVTELVALGLDVVHVETGVPGPDLGAGCRVDTHGGSLVSLHAAAELLAGRS</sequence>
<name>A0A542DCW6_AMYCI</name>
<dbReference type="PANTHER" id="PTHR30480:SF16">
    <property type="entry name" value="GLYCOSIDE HYDROLASE FAMILY 3 DOMAIN PROTEIN"/>
    <property type="match status" value="1"/>
</dbReference>
<evidence type="ECO:0000256" key="2">
    <source>
        <dbReference type="ARBA" id="ARBA00022801"/>
    </source>
</evidence>
<dbReference type="EMBL" id="VFML01000001">
    <property type="protein sequence ID" value="TQJ00920.1"/>
    <property type="molecule type" value="Genomic_DNA"/>
</dbReference>
<evidence type="ECO:0000256" key="3">
    <source>
        <dbReference type="ARBA" id="ARBA00023295"/>
    </source>
</evidence>
<reference evidence="5 6" key="1">
    <citation type="submission" date="2019-06" db="EMBL/GenBank/DDBJ databases">
        <title>Sequencing the genomes of 1000 actinobacteria strains.</title>
        <authorList>
            <person name="Klenk H.-P."/>
        </authorList>
    </citation>
    <scope>NUCLEOTIDE SEQUENCE [LARGE SCALE GENOMIC DNA]</scope>
    <source>
        <strain evidence="5 6">DSM 45679</strain>
    </source>
</reference>
<dbReference type="InterPro" id="IPR017853">
    <property type="entry name" value="GH"/>
</dbReference>
<comment type="similarity">
    <text evidence="1">Belongs to the glycosyl hydrolase 3 family.</text>
</comment>
<dbReference type="AlphaFoldDB" id="A0A542DCW6"/>
<keyword evidence="6" id="KW-1185">Reference proteome</keyword>
<dbReference type="InterPro" id="IPR036962">
    <property type="entry name" value="Glyco_hydro_3_N_sf"/>
</dbReference>
<dbReference type="SUPFAM" id="SSF51445">
    <property type="entry name" value="(Trans)glycosidases"/>
    <property type="match status" value="1"/>
</dbReference>
<dbReference type="PANTHER" id="PTHR30480">
    <property type="entry name" value="BETA-HEXOSAMINIDASE-RELATED"/>
    <property type="match status" value="1"/>
</dbReference>
<keyword evidence="3" id="KW-0326">Glycosidase</keyword>
<dbReference type="GO" id="GO:0009254">
    <property type="term" value="P:peptidoglycan turnover"/>
    <property type="evidence" value="ECO:0007669"/>
    <property type="project" value="TreeGrafter"/>
</dbReference>
<dbReference type="Gene3D" id="3.20.20.300">
    <property type="entry name" value="Glycoside hydrolase, family 3, N-terminal domain"/>
    <property type="match status" value="1"/>
</dbReference>
<evidence type="ECO:0000313" key="5">
    <source>
        <dbReference type="EMBL" id="TQJ00920.1"/>
    </source>
</evidence>
<dbReference type="Proteomes" id="UP000320876">
    <property type="component" value="Unassembled WGS sequence"/>
</dbReference>